<dbReference type="EMBL" id="JWZX01003049">
    <property type="protein sequence ID" value="KOO24819.1"/>
    <property type="molecule type" value="Genomic_DNA"/>
</dbReference>
<feature type="domain" description="PARP catalytic" evidence="19">
    <location>
        <begin position="520"/>
        <end position="749"/>
    </location>
</feature>
<dbReference type="SMART" id="SM00773">
    <property type="entry name" value="WGR"/>
    <property type="match status" value="1"/>
</dbReference>
<dbReference type="Gene3D" id="1.20.142.10">
    <property type="entry name" value="Poly(ADP-ribose) polymerase, regulatory domain"/>
    <property type="match status" value="1"/>
</dbReference>
<dbReference type="InterPro" id="IPR012317">
    <property type="entry name" value="Poly(ADP-ribose)pol_cat_dom"/>
</dbReference>
<evidence type="ECO:0000256" key="16">
    <source>
        <dbReference type="SAM" id="MobiDB-lite"/>
    </source>
</evidence>
<dbReference type="GO" id="GO:0016779">
    <property type="term" value="F:nucleotidyltransferase activity"/>
    <property type="evidence" value="ECO:0007669"/>
    <property type="project" value="UniProtKB-KW"/>
</dbReference>
<dbReference type="OrthoDB" id="429950at2759"/>
<dbReference type="PROSITE" id="PS51060">
    <property type="entry name" value="PARP_ALPHA_HD"/>
    <property type="match status" value="1"/>
</dbReference>
<evidence type="ECO:0000256" key="10">
    <source>
        <dbReference type="ARBA" id="ARBA00023027"/>
    </source>
</evidence>
<organism evidence="22 23">
    <name type="scientific">Chrysochromulina tobinii</name>
    <dbReference type="NCBI Taxonomy" id="1460289"/>
    <lineage>
        <taxon>Eukaryota</taxon>
        <taxon>Haptista</taxon>
        <taxon>Haptophyta</taxon>
        <taxon>Prymnesiophyceae</taxon>
        <taxon>Prymnesiales</taxon>
        <taxon>Chrysochromulinaceae</taxon>
        <taxon>Chrysochromulina</taxon>
    </lineage>
</organism>
<dbReference type="FunFam" id="3.90.228.10:FF:000002">
    <property type="entry name" value="Poly [ADP-ribose] polymerase"/>
    <property type="match status" value="1"/>
</dbReference>
<dbReference type="Proteomes" id="UP000037460">
    <property type="component" value="Unassembled WGS sequence"/>
</dbReference>
<evidence type="ECO:0000256" key="7">
    <source>
        <dbReference type="ARBA" id="ARBA00022765"/>
    </source>
</evidence>
<dbReference type="PANTHER" id="PTHR10459:SF60">
    <property type="entry name" value="POLY [ADP-RIBOSE] POLYMERASE 2"/>
    <property type="match status" value="1"/>
</dbReference>
<keyword evidence="5" id="KW-0479">Metal-binding</keyword>
<dbReference type="InterPro" id="IPR050800">
    <property type="entry name" value="ARTD/PARP"/>
</dbReference>
<dbReference type="Gene3D" id="1.10.720.30">
    <property type="entry name" value="SAP domain"/>
    <property type="match status" value="1"/>
</dbReference>
<feature type="domain" description="WWE" evidence="18">
    <location>
        <begin position="44"/>
        <end position="133"/>
    </location>
</feature>
<feature type="domain" description="PARP alpha-helical" evidence="20">
    <location>
        <begin position="366"/>
        <end position="511"/>
    </location>
</feature>
<dbReference type="AlphaFoldDB" id="A0A0M0JDZ5"/>
<comment type="similarity">
    <text evidence="13">Belongs to the ARTD/PARP family.</text>
</comment>
<dbReference type="CDD" id="cd01437">
    <property type="entry name" value="parp_like"/>
    <property type="match status" value="1"/>
</dbReference>
<dbReference type="InterPro" id="IPR004102">
    <property type="entry name" value="Poly(ADP-ribose)pol_reg_dom"/>
</dbReference>
<dbReference type="InterPro" id="IPR004170">
    <property type="entry name" value="WWE_dom"/>
</dbReference>
<evidence type="ECO:0000256" key="1">
    <source>
        <dbReference type="ARBA" id="ARBA00004123"/>
    </source>
</evidence>
<keyword evidence="2 15" id="KW-0328">Glycosyltransferase</keyword>
<dbReference type="Pfam" id="PF02877">
    <property type="entry name" value="PARP_reg"/>
    <property type="match status" value="1"/>
</dbReference>
<dbReference type="InterPro" id="IPR036930">
    <property type="entry name" value="WGR_dom_sf"/>
</dbReference>
<dbReference type="GO" id="GO:0005730">
    <property type="term" value="C:nucleolus"/>
    <property type="evidence" value="ECO:0007669"/>
    <property type="project" value="TreeGrafter"/>
</dbReference>
<feature type="compositionally biased region" description="Low complexity" evidence="16">
    <location>
        <begin position="347"/>
        <end position="358"/>
    </location>
</feature>
<feature type="region of interest" description="Disordered" evidence="16">
    <location>
        <begin position="136"/>
        <end position="166"/>
    </location>
</feature>
<sequence>MPTVAELRAELAAIGEDTSGLKADLVARLAEANKKRKPIDLDADDDQESKKVKVGAAAWFWASDKSPTEREWTPYPPDVTAALEAALKAGAKEEKISDYHRVDLSGSGPASSSVLHFFQYRLDNAKLQRPVCRMANGDPPAQPPPKPAHLPGGGTKSMGATAAPTAKALAPPPPAMATGGSAVVGAKSVKAGGVSQVRYTSTGGGSSDGVRTEVVKGRAAVDASCPHANACHVYDDGKNVFDALLNQTDIGQNKNKYYIIQLLETDATPPQYYTWNRWGRVGEERNLQNACRGPMGLGPAKKDFESKFHDKTKNKWQERHDFEPVAGKYTLIERDYGTEDGAEDAAKTSAAASTDAPALAPPKPVESKLDPRVQSFVAQIADIRMMERTMREIGFDPAKMPLGKLKKKTILDGYEALRELGEVIRSNGGAVAGGASGKQLEGKSMGAVDVDASSPAYKQIVELSNRFYSVIPHTTEKRQRLPPIETAQMLKDKIDMLEALGEIELASRVIDTKGLGCDVHPVDARYAQLKAQLTPIDKGSPLHALLNRYLQNTHASTHNTYSLVLEQAFEIEREGEAARFTSAIGNRQLLWHGSRLTNWCGIISQGLRIAPPEAPSTGYMFGKGVYFADMSSKSANYCFASRQEPAAVMLLSEVALGQQYVRTAAEYEAEKSCRKAKADSTWGQGRTAPDPSEDTTLPGEPHVKVPLGKGAKNTVLGDQPTSLLYNEFIVYDTSQVRQRYVLQVKFDFT</sequence>
<dbReference type="PROSITE" id="PS51977">
    <property type="entry name" value="WGR"/>
    <property type="match status" value="1"/>
</dbReference>
<dbReference type="Pfam" id="PF02037">
    <property type="entry name" value="SAP"/>
    <property type="match status" value="1"/>
</dbReference>
<dbReference type="GO" id="GO:0008270">
    <property type="term" value="F:zinc ion binding"/>
    <property type="evidence" value="ECO:0007669"/>
    <property type="project" value="UniProtKB-KW"/>
</dbReference>
<keyword evidence="10 15" id="KW-0520">NAD</keyword>
<dbReference type="InterPro" id="IPR008893">
    <property type="entry name" value="WGR_domain"/>
</dbReference>
<keyword evidence="4" id="KW-0548">Nucleotidyltransferase</keyword>
<evidence type="ECO:0000256" key="14">
    <source>
        <dbReference type="ARBA" id="ARBA00033987"/>
    </source>
</evidence>
<evidence type="ECO:0000313" key="22">
    <source>
        <dbReference type="EMBL" id="KOO24819.1"/>
    </source>
</evidence>
<evidence type="ECO:0000256" key="5">
    <source>
        <dbReference type="ARBA" id="ARBA00022723"/>
    </source>
</evidence>
<name>A0A0M0JDZ5_9EUKA</name>
<keyword evidence="7" id="KW-0013">ADP-ribosylation</keyword>
<dbReference type="FunFam" id="1.20.142.10:FF:000002">
    <property type="entry name" value="Poly [ADP-ribose] polymerase"/>
    <property type="match status" value="1"/>
</dbReference>
<keyword evidence="12" id="KW-0539">Nucleus</keyword>
<comment type="caution">
    <text evidence="22">The sequence shown here is derived from an EMBL/GenBank/DDBJ whole genome shotgun (WGS) entry which is preliminary data.</text>
</comment>
<accession>A0A0M0JDZ5</accession>
<feature type="region of interest" description="Disordered" evidence="16">
    <location>
        <begin position="678"/>
        <end position="701"/>
    </location>
</feature>
<dbReference type="InterPro" id="IPR037197">
    <property type="entry name" value="WWE_dom_sf"/>
</dbReference>
<evidence type="ECO:0000313" key="23">
    <source>
        <dbReference type="Proteomes" id="UP000037460"/>
    </source>
</evidence>
<evidence type="ECO:0000259" key="19">
    <source>
        <dbReference type="PROSITE" id="PS51059"/>
    </source>
</evidence>
<keyword evidence="8" id="KW-0863">Zinc-finger</keyword>
<keyword evidence="11" id="KW-0238">DNA-binding</keyword>
<evidence type="ECO:0000256" key="15">
    <source>
        <dbReference type="RuleBase" id="RU362114"/>
    </source>
</evidence>
<dbReference type="SUPFAM" id="SSF47587">
    <property type="entry name" value="Domain of poly(ADP-ribose) polymerase"/>
    <property type="match status" value="1"/>
</dbReference>
<dbReference type="EC" id="2.4.2.-" evidence="15"/>
<dbReference type="GO" id="GO:1990404">
    <property type="term" value="F:NAD+-protein mono-ADP-ribosyltransferase activity"/>
    <property type="evidence" value="ECO:0007669"/>
    <property type="project" value="TreeGrafter"/>
</dbReference>
<dbReference type="PANTHER" id="PTHR10459">
    <property type="entry name" value="DNA LIGASE"/>
    <property type="match status" value="1"/>
</dbReference>
<evidence type="ECO:0000259" key="21">
    <source>
        <dbReference type="PROSITE" id="PS51977"/>
    </source>
</evidence>
<keyword evidence="9" id="KW-0862">Zinc</keyword>
<dbReference type="GO" id="GO:0003677">
    <property type="term" value="F:DNA binding"/>
    <property type="evidence" value="ECO:0007669"/>
    <property type="project" value="UniProtKB-KW"/>
</dbReference>
<dbReference type="Pfam" id="PF00644">
    <property type="entry name" value="PARP"/>
    <property type="match status" value="1"/>
</dbReference>
<comment type="catalytic activity">
    <reaction evidence="14">
        <text>NAD(+) + (ADP-D-ribosyl)n-acceptor = nicotinamide + (ADP-D-ribosyl)n+1-acceptor + H(+).</text>
        <dbReference type="EC" id="2.4.2.30"/>
    </reaction>
</comment>
<reference evidence="23" key="1">
    <citation type="journal article" date="2015" name="PLoS Genet.">
        <title>Genome Sequence and Transcriptome Analyses of Chrysochromulina tobin: Metabolic Tools for Enhanced Algal Fitness in the Prominent Order Prymnesiales (Haptophyceae).</title>
        <authorList>
            <person name="Hovde B.T."/>
            <person name="Deodato C.R."/>
            <person name="Hunsperger H.M."/>
            <person name="Ryken S.A."/>
            <person name="Yost W."/>
            <person name="Jha R.K."/>
            <person name="Patterson J."/>
            <person name="Monnat R.J. Jr."/>
            <person name="Barlow S.B."/>
            <person name="Starkenburg S.R."/>
            <person name="Cattolico R.A."/>
        </authorList>
    </citation>
    <scope>NUCLEOTIDE SEQUENCE</scope>
    <source>
        <strain evidence="23">CCMP291</strain>
    </source>
</reference>
<comment type="subcellular location">
    <subcellularLocation>
        <location evidence="1">Nucleus</location>
    </subcellularLocation>
</comment>
<dbReference type="PROSITE" id="PS51059">
    <property type="entry name" value="PARP_CATALYTIC"/>
    <property type="match status" value="1"/>
</dbReference>
<evidence type="ECO:0000256" key="13">
    <source>
        <dbReference type="ARBA" id="ARBA00024347"/>
    </source>
</evidence>
<dbReference type="InterPro" id="IPR036361">
    <property type="entry name" value="SAP_dom_sf"/>
</dbReference>
<evidence type="ECO:0000256" key="4">
    <source>
        <dbReference type="ARBA" id="ARBA00022695"/>
    </source>
</evidence>
<dbReference type="SUPFAM" id="SSF68906">
    <property type="entry name" value="SAP domain"/>
    <property type="match status" value="1"/>
</dbReference>
<evidence type="ECO:0000256" key="3">
    <source>
        <dbReference type="ARBA" id="ARBA00022679"/>
    </source>
</evidence>
<keyword evidence="3 15" id="KW-0808">Transferase</keyword>
<evidence type="ECO:0000256" key="6">
    <source>
        <dbReference type="ARBA" id="ARBA00022737"/>
    </source>
</evidence>
<evidence type="ECO:0000256" key="11">
    <source>
        <dbReference type="ARBA" id="ARBA00023125"/>
    </source>
</evidence>
<feature type="region of interest" description="Disordered" evidence="16">
    <location>
        <begin position="341"/>
        <end position="371"/>
    </location>
</feature>
<evidence type="ECO:0000259" key="17">
    <source>
        <dbReference type="PROSITE" id="PS50800"/>
    </source>
</evidence>
<dbReference type="PROSITE" id="PS50800">
    <property type="entry name" value="SAP"/>
    <property type="match status" value="1"/>
</dbReference>
<proteinExistence type="inferred from homology"/>
<protein>
    <recommendedName>
        <fullName evidence="15">Poly [ADP-ribose] polymerase</fullName>
        <shortName evidence="15">PARP</shortName>
        <ecNumber evidence="15">2.4.2.-</ecNumber>
    </recommendedName>
</protein>
<dbReference type="GO" id="GO:0003950">
    <property type="term" value="F:NAD+ poly-ADP-ribosyltransferase activity"/>
    <property type="evidence" value="ECO:0007669"/>
    <property type="project" value="UniProtKB-UniRule"/>
</dbReference>
<evidence type="ECO:0000259" key="18">
    <source>
        <dbReference type="PROSITE" id="PS50918"/>
    </source>
</evidence>
<dbReference type="Gene3D" id="3.90.228.10">
    <property type="match status" value="1"/>
</dbReference>
<dbReference type="InterPro" id="IPR003034">
    <property type="entry name" value="SAP_dom"/>
</dbReference>
<evidence type="ECO:0000256" key="12">
    <source>
        <dbReference type="ARBA" id="ARBA00023242"/>
    </source>
</evidence>
<evidence type="ECO:0000256" key="9">
    <source>
        <dbReference type="ARBA" id="ARBA00022833"/>
    </source>
</evidence>
<evidence type="ECO:0000256" key="2">
    <source>
        <dbReference type="ARBA" id="ARBA00022676"/>
    </source>
</evidence>
<dbReference type="Pfam" id="PF02825">
    <property type="entry name" value="WWE"/>
    <property type="match status" value="1"/>
</dbReference>
<dbReference type="CDD" id="cd08002">
    <property type="entry name" value="WGR_PARP3_like"/>
    <property type="match status" value="1"/>
</dbReference>
<keyword evidence="23" id="KW-1185">Reference proteome</keyword>
<evidence type="ECO:0000256" key="8">
    <source>
        <dbReference type="ARBA" id="ARBA00022771"/>
    </source>
</evidence>
<feature type="domain" description="WGR" evidence="21">
    <location>
        <begin position="230"/>
        <end position="329"/>
    </location>
</feature>
<dbReference type="GO" id="GO:0070212">
    <property type="term" value="P:protein poly-ADP-ribosylation"/>
    <property type="evidence" value="ECO:0007669"/>
    <property type="project" value="TreeGrafter"/>
</dbReference>
<dbReference type="SUPFAM" id="SSF117839">
    <property type="entry name" value="WWE domain"/>
    <property type="match status" value="1"/>
</dbReference>
<keyword evidence="6" id="KW-0677">Repeat</keyword>
<dbReference type="SUPFAM" id="SSF142921">
    <property type="entry name" value="WGR domain-like"/>
    <property type="match status" value="1"/>
</dbReference>
<dbReference type="GO" id="GO:0006302">
    <property type="term" value="P:double-strand break repair"/>
    <property type="evidence" value="ECO:0007669"/>
    <property type="project" value="TreeGrafter"/>
</dbReference>
<dbReference type="SUPFAM" id="SSF56399">
    <property type="entry name" value="ADP-ribosylation"/>
    <property type="match status" value="1"/>
</dbReference>
<feature type="domain" description="SAP" evidence="17">
    <location>
        <begin position="1"/>
        <end position="33"/>
    </location>
</feature>
<gene>
    <name evidence="22" type="ORF">Ctob_005531</name>
</gene>
<dbReference type="InterPro" id="IPR036616">
    <property type="entry name" value="Poly(ADP-ribose)pol_reg_dom_sf"/>
</dbReference>
<dbReference type="Pfam" id="PF05406">
    <property type="entry name" value="WGR"/>
    <property type="match status" value="1"/>
</dbReference>
<dbReference type="PROSITE" id="PS50918">
    <property type="entry name" value="WWE"/>
    <property type="match status" value="1"/>
</dbReference>
<evidence type="ECO:0000259" key="20">
    <source>
        <dbReference type="PROSITE" id="PS51060"/>
    </source>
</evidence>